<reference evidence="3" key="4">
    <citation type="journal article" date="2015" name="G3 (Bethesda)">
        <title>Genome sequences of three phytopathogenic species of the Magnaporthaceae family of fungi.</title>
        <authorList>
            <person name="Okagaki L.H."/>
            <person name="Nunes C.C."/>
            <person name="Sailsbery J."/>
            <person name="Clay B."/>
            <person name="Brown D."/>
            <person name="John T."/>
            <person name="Oh Y."/>
            <person name="Young N."/>
            <person name="Fitzgerald M."/>
            <person name="Haas B.J."/>
            <person name="Zeng Q."/>
            <person name="Young S."/>
            <person name="Adiconis X."/>
            <person name="Fan L."/>
            <person name="Levin J.Z."/>
            <person name="Mitchell T.K."/>
            <person name="Okubara P.A."/>
            <person name="Farman M.L."/>
            <person name="Kohn L.M."/>
            <person name="Birren B."/>
            <person name="Ma L.-J."/>
            <person name="Dean R.A."/>
        </authorList>
    </citation>
    <scope>NUCLEOTIDE SEQUENCE</scope>
    <source>
        <strain evidence="3">ATCC 64411 / 73-15</strain>
    </source>
</reference>
<feature type="region of interest" description="Disordered" evidence="1">
    <location>
        <begin position="1"/>
        <end position="30"/>
    </location>
</feature>
<dbReference type="VEuPathDB" id="FungiDB:MAPG_05405"/>
<evidence type="ECO:0000313" key="2">
    <source>
        <dbReference type="EMBL" id="KLU86391.1"/>
    </source>
</evidence>
<evidence type="ECO:0000256" key="1">
    <source>
        <dbReference type="SAM" id="MobiDB-lite"/>
    </source>
</evidence>
<dbReference type="AlphaFoldDB" id="A0A0C4DZB0"/>
<evidence type="ECO:0000313" key="3">
    <source>
        <dbReference type="EnsemblFungi" id="MAPG_05405T0"/>
    </source>
</evidence>
<sequence>MVRRRKRSRRIGGNTSKQQQQQQQQQQDSGPACLLAVAKKRRQRMNARSVGASTELVGQVSTRLLFGMKPWHKQEARTADGAGDWRRGRRRSGDEVRRYRAQVQAVSIGDQACRRTEREGVCVHPGLYGVPVVRGRRRGQHRAVGDGPGSVYGALLWTGSCGQVSSAQRRIDKGGERARASMDQRLADPTRRLGRLAGGVKGKRLARSQTTKVGEQDEMHEQSSGGWIGLAYPCMSSGGASGLNPDVAGTVGSRAVERVAGAEEPVTATVWPDGPQSSQEIAATQAAGLEQETWGAGERWLEEAGRSEARWWGVMVLWWSGDVGLAGM</sequence>
<proteinExistence type="predicted"/>
<reference evidence="2" key="3">
    <citation type="submission" date="2011-03" db="EMBL/GenBank/DDBJ databases">
        <title>Annotation of Magnaporthe poae ATCC 64411.</title>
        <authorList>
            <person name="Ma L.-J."/>
            <person name="Dead R."/>
            <person name="Young S.K."/>
            <person name="Zeng Q."/>
            <person name="Gargeya S."/>
            <person name="Fitzgerald M."/>
            <person name="Haas B."/>
            <person name="Abouelleil A."/>
            <person name="Alvarado L."/>
            <person name="Arachchi H.M."/>
            <person name="Berlin A."/>
            <person name="Brown A."/>
            <person name="Chapman S.B."/>
            <person name="Chen Z."/>
            <person name="Dunbar C."/>
            <person name="Freedman E."/>
            <person name="Gearin G."/>
            <person name="Gellesch M."/>
            <person name="Goldberg J."/>
            <person name="Griggs A."/>
            <person name="Gujja S."/>
            <person name="Heiman D."/>
            <person name="Howarth C."/>
            <person name="Larson L."/>
            <person name="Lui A."/>
            <person name="MacDonald P.J.P."/>
            <person name="Mehta T."/>
            <person name="Montmayeur A."/>
            <person name="Murphy C."/>
            <person name="Neiman D."/>
            <person name="Pearson M."/>
            <person name="Priest M."/>
            <person name="Roberts A."/>
            <person name="Saif S."/>
            <person name="Shea T."/>
            <person name="Shenoy N."/>
            <person name="Sisk P."/>
            <person name="Stolte C."/>
            <person name="Sykes S."/>
            <person name="Yandava C."/>
            <person name="Wortman J."/>
            <person name="Nusbaum C."/>
            <person name="Birren B."/>
        </authorList>
    </citation>
    <scope>NUCLEOTIDE SEQUENCE</scope>
    <source>
        <strain evidence="2">ATCC 64411</strain>
    </source>
</reference>
<dbReference type="EMBL" id="ADBL01001284">
    <property type="status" value="NOT_ANNOTATED_CDS"/>
    <property type="molecule type" value="Genomic_DNA"/>
</dbReference>
<evidence type="ECO:0000313" key="4">
    <source>
        <dbReference type="Proteomes" id="UP000011715"/>
    </source>
</evidence>
<feature type="compositionally biased region" description="Basic residues" evidence="1">
    <location>
        <begin position="1"/>
        <end position="10"/>
    </location>
</feature>
<accession>A0A0C4DZB0</accession>
<dbReference type="EnsemblFungi" id="MAPG_05405T0">
    <property type="protein sequence ID" value="MAPG_05405T0"/>
    <property type="gene ID" value="MAPG_05405"/>
</dbReference>
<reference evidence="4" key="1">
    <citation type="submission" date="2010-05" db="EMBL/GenBank/DDBJ databases">
        <title>The genome sequence of Magnaporthe poae strain ATCC 64411.</title>
        <authorList>
            <person name="Ma L.-J."/>
            <person name="Dead R."/>
            <person name="Young S."/>
            <person name="Zeng Q."/>
            <person name="Koehrsen M."/>
            <person name="Alvarado L."/>
            <person name="Berlin A."/>
            <person name="Chapman S.B."/>
            <person name="Chen Z."/>
            <person name="Freedman E."/>
            <person name="Gellesch M."/>
            <person name="Goldberg J."/>
            <person name="Griggs A."/>
            <person name="Gujja S."/>
            <person name="Heilman E.R."/>
            <person name="Heiman D."/>
            <person name="Hepburn T."/>
            <person name="Howarth C."/>
            <person name="Jen D."/>
            <person name="Larson L."/>
            <person name="Mehta T."/>
            <person name="Neiman D."/>
            <person name="Pearson M."/>
            <person name="Roberts A."/>
            <person name="Saif S."/>
            <person name="Shea T."/>
            <person name="Shenoy N."/>
            <person name="Sisk P."/>
            <person name="Stolte C."/>
            <person name="Sykes S."/>
            <person name="Walk T."/>
            <person name="White J."/>
            <person name="Yandava C."/>
            <person name="Haas B."/>
            <person name="Nusbaum C."/>
            <person name="Birren B."/>
        </authorList>
    </citation>
    <scope>NUCLEOTIDE SEQUENCE [LARGE SCALE GENOMIC DNA]</scope>
    <source>
        <strain evidence="4">ATCC 64411 / 73-15</strain>
    </source>
</reference>
<reference evidence="2" key="2">
    <citation type="submission" date="2010-05" db="EMBL/GenBank/DDBJ databases">
        <title>The Genome Sequence of Magnaporthe poae strain ATCC 64411.</title>
        <authorList>
            <consortium name="The Broad Institute Genome Sequencing Platform"/>
            <consortium name="Broad Institute Genome Sequencing Center for Infectious Disease"/>
            <person name="Ma L.-J."/>
            <person name="Dead R."/>
            <person name="Young S."/>
            <person name="Zeng Q."/>
            <person name="Koehrsen M."/>
            <person name="Alvarado L."/>
            <person name="Berlin A."/>
            <person name="Chapman S.B."/>
            <person name="Chen Z."/>
            <person name="Freedman E."/>
            <person name="Gellesch M."/>
            <person name="Goldberg J."/>
            <person name="Griggs A."/>
            <person name="Gujja S."/>
            <person name="Heilman E.R."/>
            <person name="Heiman D."/>
            <person name="Hepburn T."/>
            <person name="Howarth C."/>
            <person name="Jen D."/>
            <person name="Larson L."/>
            <person name="Mehta T."/>
            <person name="Neiman D."/>
            <person name="Pearson M."/>
            <person name="Roberts A."/>
            <person name="Saif S."/>
            <person name="Shea T."/>
            <person name="Shenoy N."/>
            <person name="Sisk P."/>
            <person name="Stolte C."/>
            <person name="Sykes S."/>
            <person name="Walk T."/>
            <person name="White J."/>
            <person name="Yandava C."/>
            <person name="Haas B."/>
            <person name="Nusbaum C."/>
            <person name="Birren B."/>
        </authorList>
    </citation>
    <scope>NUCLEOTIDE SEQUENCE</scope>
    <source>
        <strain evidence="2">ATCC 64411</strain>
    </source>
</reference>
<organism evidence="3 4">
    <name type="scientific">Magnaporthiopsis poae (strain ATCC 64411 / 73-15)</name>
    <name type="common">Kentucky bluegrass fungus</name>
    <name type="synonym">Magnaporthe poae</name>
    <dbReference type="NCBI Taxonomy" id="644358"/>
    <lineage>
        <taxon>Eukaryota</taxon>
        <taxon>Fungi</taxon>
        <taxon>Dikarya</taxon>
        <taxon>Ascomycota</taxon>
        <taxon>Pezizomycotina</taxon>
        <taxon>Sordariomycetes</taxon>
        <taxon>Sordariomycetidae</taxon>
        <taxon>Magnaporthales</taxon>
        <taxon>Magnaporthaceae</taxon>
        <taxon>Magnaporthiopsis</taxon>
    </lineage>
</organism>
<dbReference type="EMBL" id="GL876969">
    <property type="protein sequence ID" value="KLU86391.1"/>
    <property type="molecule type" value="Genomic_DNA"/>
</dbReference>
<keyword evidence="4" id="KW-1185">Reference proteome</keyword>
<feature type="compositionally biased region" description="Low complexity" evidence="1">
    <location>
        <begin position="18"/>
        <end position="27"/>
    </location>
</feature>
<feature type="region of interest" description="Disordered" evidence="1">
    <location>
        <begin position="199"/>
        <end position="222"/>
    </location>
</feature>
<name>A0A0C4DZB0_MAGP6</name>
<gene>
    <name evidence="2" type="ORF">MAPG_05405</name>
</gene>
<feature type="region of interest" description="Disordered" evidence="1">
    <location>
        <begin position="75"/>
        <end position="96"/>
    </location>
</feature>
<protein>
    <submittedName>
        <fullName evidence="2 3">Uncharacterized protein</fullName>
    </submittedName>
</protein>
<reference evidence="3" key="5">
    <citation type="submission" date="2015-06" db="UniProtKB">
        <authorList>
            <consortium name="EnsemblFungi"/>
        </authorList>
    </citation>
    <scope>IDENTIFICATION</scope>
    <source>
        <strain evidence="3">ATCC 64411</strain>
    </source>
</reference>
<dbReference type="Proteomes" id="UP000011715">
    <property type="component" value="Unassembled WGS sequence"/>
</dbReference>